<keyword evidence="1" id="KW-0862">Zinc</keyword>
<evidence type="ECO:0000259" key="2">
    <source>
        <dbReference type="PROSITE" id="PS50089"/>
    </source>
</evidence>
<organism evidence="3">
    <name type="scientific">Pithovirus LCPAC001</name>
    <dbReference type="NCBI Taxonomy" id="2506585"/>
    <lineage>
        <taxon>Viruses</taxon>
        <taxon>Pithoviruses</taxon>
    </lineage>
</organism>
<gene>
    <name evidence="3" type="ORF">LCPAC001_01860</name>
</gene>
<evidence type="ECO:0000256" key="1">
    <source>
        <dbReference type="PROSITE-ProRule" id="PRU00175"/>
    </source>
</evidence>
<keyword evidence="1" id="KW-0863">Zinc-finger</keyword>
<dbReference type="GO" id="GO:0016874">
    <property type="term" value="F:ligase activity"/>
    <property type="evidence" value="ECO:0007669"/>
    <property type="project" value="UniProtKB-KW"/>
</dbReference>
<dbReference type="SMART" id="SM00184">
    <property type="entry name" value="RING"/>
    <property type="match status" value="1"/>
</dbReference>
<feature type="domain" description="RING-type" evidence="2">
    <location>
        <begin position="89"/>
        <end position="127"/>
    </location>
</feature>
<keyword evidence="1" id="KW-0479">Metal-binding</keyword>
<accession>A0A481Z1Y2</accession>
<evidence type="ECO:0000313" key="3">
    <source>
        <dbReference type="EMBL" id="QBK89673.1"/>
    </source>
</evidence>
<proteinExistence type="predicted"/>
<dbReference type="Gene3D" id="3.30.40.10">
    <property type="entry name" value="Zinc/RING finger domain, C3HC4 (zinc finger)"/>
    <property type="match status" value="1"/>
</dbReference>
<dbReference type="SUPFAM" id="SSF57850">
    <property type="entry name" value="RING/U-box"/>
    <property type="match status" value="1"/>
</dbReference>
<keyword evidence="3" id="KW-0436">Ligase</keyword>
<sequence>MSISTKNSFKNEFYLKNTDKMECRGLINSGPKKGKVCRRKLKNKETELCGYHKSKHKVVVTEPKNKKVTSKSKENKVIKNKLDTVDSICVICLENNSSSGSLVLGCKHRFHYICIVQIDGNCCPMCRAKIIGVPLYIRIILKKNYDNNNKIKELEEEINIHHHFGNHDHQGHIMVFNAPMTMADLLETIINDTHY</sequence>
<dbReference type="InterPro" id="IPR001841">
    <property type="entry name" value="Znf_RING"/>
</dbReference>
<dbReference type="InterPro" id="IPR013083">
    <property type="entry name" value="Znf_RING/FYVE/PHD"/>
</dbReference>
<name>A0A481Z1Y2_9VIRU</name>
<dbReference type="PROSITE" id="PS50089">
    <property type="entry name" value="ZF_RING_2"/>
    <property type="match status" value="1"/>
</dbReference>
<dbReference type="GO" id="GO:0008270">
    <property type="term" value="F:zinc ion binding"/>
    <property type="evidence" value="ECO:0007669"/>
    <property type="project" value="UniProtKB-KW"/>
</dbReference>
<reference evidence="3" key="1">
    <citation type="journal article" date="2019" name="MBio">
        <title>Virus Genomes from Deep Sea Sediments Expand the Ocean Megavirome and Support Independent Origins of Viral Gigantism.</title>
        <authorList>
            <person name="Backstrom D."/>
            <person name="Yutin N."/>
            <person name="Jorgensen S.L."/>
            <person name="Dharamshi J."/>
            <person name="Homa F."/>
            <person name="Zaremba-Niedwiedzka K."/>
            <person name="Spang A."/>
            <person name="Wolf Y.I."/>
            <person name="Koonin E.V."/>
            <person name="Ettema T.J."/>
        </authorList>
    </citation>
    <scope>NUCLEOTIDE SEQUENCE</scope>
</reference>
<dbReference type="EMBL" id="MK500434">
    <property type="protein sequence ID" value="QBK89673.1"/>
    <property type="molecule type" value="Genomic_DNA"/>
</dbReference>
<protein>
    <submittedName>
        <fullName evidence="3">Putative RING finger E3 ubiquitin ligase</fullName>
    </submittedName>
</protein>